<evidence type="ECO:0000256" key="1">
    <source>
        <dbReference type="SAM" id="Phobius"/>
    </source>
</evidence>
<name>A0ABS1VMD9_9ACTN</name>
<dbReference type="EMBL" id="JAENHO010000004">
    <property type="protein sequence ID" value="MBL7255894.1"/>
    <property type="molecule type" value="Genomic_DNA"/>
</dbReference>
<gene>
    <name evidence="2" type="ORF">JKJ07_16450</name>
</gene>
<keyword evidence="1" id="KW-0472">Membrane</keyword>
<dbReference type="Proteomes" id="UP000598996">
    <property type="component" value="Unassembled WGS sequence"/>
</dbReference>
<feature type="transmembrane region" description="Helical" evidence="1">
    <location>
        <begin position="12"/>
        <end position="34"/>
    </location>
</feature>
<feature type="transmembrane region" description="Helical" evidence="1">
    <location>
        <begin position="54"/>
        <end position="76"/>
    </location>
</feature>
<keyword evidence="1" id="KW-1133">Transmembrane helix</keyword>
<sequence>MALLATWRQPYRALVGVATAAFFVAILPGNIAQLTEHRDAFGLNTDTARAIRLLFQPVLVLWALIATNAIPARVSVRSLTQRRHARPGLRTMTACPVKQTRQVQPVST</sequence>
<keyword evidence="3" id="KW-1185">Reference proteome</keyword>
<protein>
    <submittedName>
        <fullName evidence="2">Uncharacterized protein</fullName>
    </submittedName>
</protein>
<evidence type="ECO:0000313" key="2">
    <source>
        <dbReference type="EMBL" id="MBL7255894.1"/>
    </source>
</evidence>
<keyword evidence="1" id="KW-0812">Transmembrane</keyword>
<evidence type="ECO:0000313" key="3">
    <source>
        <dbReference type="Proteomes" id="UP000598996"/>
    </source>
</evidence>
<reference evidence="2 3" key="1">
    <citation type="submission" date="2021-01" db="EMBL/GenBank/DDBJ databases">
        <title>Actinoplanes sp. nov. LDG1-01 isolated from lichen.</title>
        <authorList>
            <person name="Saeng-In P."/>
            <person name="Phongsopitanun W."/>
            <person name="Kanchanasin P."/>
            <person name="Yuki M."/>
            <person name="Kudo T."/>
            <person name="Ohkuma M."/>
            <person name="Tanasupawat S."/>
        </authorList>
    </citation>
    <scope>NUCLEOTIDE SEQUENCE [LARGE SCALE GENOMIC DNA]</scope>
    <source>
        <strain evidence="2 3">LDG1-01</strain>
    </source>
</reference>
<dbReference type="RefSeq" id="WP_202992392.1">
    <property type="nucleotide sequence ID" value="NZ_JAENHO010000004.1"/>
</dbReference>
<comment type="caution">
    <text evidence="2">The sequence shown here is derived from an EMBL/GenBank/DDBJ whole genome shotgun (WGS) entry which is preliminary data.</text>
</comment>
<proteinExistence type="predicted"/>
<organism evidence="2 3">
    <name type="scientific">Paractinoplanes lichenicola</name>
    <dbReference type="NCBI Taxonomy" id="2802976"/>
    <lineage>
        <taxon>Bacteria</taxon>
        <taxon>Bacillati</taxon>
        <taxon>Actinomycetota</taxon>
        <taxon>Actinomycetes</taxon>
        <taxon>Micromonosporales</taxon>
        <taxon>Micromonosporaceae</taxon>
        <taxon>Paractinoplanes</taxon>
    </lineage>
</organism>
<accession>A0ABS1VMD9</accession>